<dbReference type="Gene3D" id="2.60.120.10">
    <property type="entry name" value="Jelly Rolls"/>
    <property type="match status" value="1"/>
</dbReference>
<reference evidence="2" key="1">
    <citation type="submission" date="2021-05" db="EMBL/GenBank/DDBJ databases">
        <authorList>
            <person name="Pietrasiak N."/>
            <person name="Ward R."/>
            <person name="Stajich J.E."/>
            <person name="Kurbessoian T."/>
        </authorList>
    </citation>
    <scope>NUCLEOTIDE SEQUENCE</scope>
    <source>
        <strain evidence="2">JT2-VF2</strain>
    </source>
</reference>
<dbReference type="InterPro" id="IPR014710">
    <property type="entry name" value="RmlC-like_jellyroll"/>
</dbReference>
<name>A0A951UEK8_9NOST</name>
<dbReference type="Pfam" id="PF07883">
    <property type="entry name" value="Cupin_2"/>
    <property type="match status" value="1"/>
</dbReference>
<proteinExistence type="predicted"/>
<dbReference type="Proteomes" id="UP000715781">
    <property type="component" value="Unassembled WGS sequence"/>
</dbReference>
<dbReference type="InterPro" id="IPR011051">
    <property type="entry name" value="RmlC_Cupin_sf"/>
</dbReference>
<protein>
    <submittedName>
        <fullName evidence="2">Cupin domain-containing protein</fullName>
    </submittedName>
</protein>
<dbReference type="CDD" id="cd02230">
    <property type="entry name" value="cupin_HP0902-like"/>
    <property type="match status" value="1"/>
</dbReference>
<reference evidence="2" key="2">
    <citation type="journal article" date="2022" name="Microbiol. Resour. Announc.">
        <title>Metagenome Sequencing to Explore Phylogenomics of Terrestrial Cyanobacteria.</title>
        <authorList>
            <person name="Ward R.D."/>
            <person name="Stajich J.E."/>
            <person name="Johansen J.R."/>
            <person name="Huntemann M."/>
            <person name="Clum A."/>
            <person name="Foster B."/>
            <person name="Foster B."/>
            <person name="Roux S."/>
            <person name="Palaniappan K."/>
            <person name="Varghese N."/>
            <person name="Mukherjee S."/>
            <person name="Reddy T.B.K."/>
            <person name="Daum C."/>
            <person name="Copeland A."/>
            <person name="Chen I.A."/>
            <person name="Ivanova N.N."/>
            <person name="Kyrpides N.C."/>
            <person name="Shapiro N."/>
            <person name="Eloe-Fadrosh E.A."/>
            <person name="Pietrasiak N."/>
        </authorList>
    </citation>
    <scope>NUCLEOTIDE SEQUENCE</scope>
    <source>
        <strain evidence="2">JT2-VF2</strain>
    </source>
</reference>
<dbReference type="AlphaFoldDB" id="A0A951UEK8"/>
<dbReference type="EMBL" id="JAHHHN010000002">
    <property type="protein sequence ID" value="MBW4560627.1"/>
    <property type="molecule type" value="Genomic_DNA"/>
</dbReference>
<evidence type="ECO:0000313" key="3">
    <source>
        <dbReference type="Proteomes" id="UP000715781"/>
    </source>
</evidence>
<sequence>MTYIITTNSSFVTQLREHIEYPHSGVISKVLLKDKACQYTLFCLTANTEISEHTSTRNATIKVLEGKGLLTLSGQEIVLEHGILVFMPANAPHALQAEENLAFLLILSEKTADTN</sequence>
<feature type="domain" description="Cupin type-2" evidence="1">
    <location>
        <begin position="42"/>
        <end position="103"/>
    </location>
</feature>
<comment type="caution">
    <text evidence="2">The sequence shown here is derived from an EMBL/GenBank/DDBJ whole genome shotgun (WGS) entry which is preliminary data.</text>
</comment>
<dbReference type="PANTHER" id="PTHR37694:SF1">
    <property type="entry name" value="SLR8022 PROTEIN"/>
    <property type="match status" value="1"/>
</dbReference>
<accession>A0A951UEK8</accession>
<gene>
    <name evidence="2" type="ORF">KME32_05610</name>
</gene>
<dbReference type="PANTHER" id="PTHR37694">
    <property type="entry name" value="SLR8022 PROTEIN"/>
    <property type="match status" value="1"/>
</dbReference>
<dbReference type="InterPro" id="IPR013096">
    <property type="entry name" value="Cupin_2"/>
</dbReference>
<dbReference type="SUPFAM" id="SSF51182">
    <property type="entry name" value="RmlC-like cupins"/>
    <property type="match status" value="1"/>
</dbReference>
<organism evidence="2 3">
    <name type="scientific">Mojavia pulchra JT2-VF2</name>
    <dbReference type="NCBI Taxonomy" id="287848"/>
    <lineage>
        <taxon>Bacteria</taxon>
        <taxon>Bacillati</taxon>
        <taxon>Cyanobacteriota</taxon>
        <taxon>Cyanophyceae</taxon>
        <taxon>Nostocales</taxon>
        <taxon>Nostocaceae</taxon>
    </lineage>
</organism>
<evidence type="ECO:0000313" key="2">
    <source>
        <dbReference type="EMBL" id="MBW4560627.1"/>
    </source>
</evidence>
<evidence type="ECO:0000259" key="1">
    <source>
        <dbReference type="Pfam" id="PF07883"/>
    </source>
</evidence>